<dbReference type="PANTHER" id="PTHR18834:SF2">
    <property type="entry name" value="STEROID RECEPTOR RNA ACTIVATOR 1"/>
    <property type="match status" value="1"/>
</dbReference>
<dbReference type="Gene3D" id="1.20.940.10">
    <property type="entry name" value="Functional domain of the splicing factor Prp18"/>
    <property type="match status" value="1"/>
</dbReference>
<proteinExistence type="predicted"/>
<feature type="region of interest" description="Disordered" evidence="1">
    <location>
        <begin position="1"/>
        <end position="49"/>
    </location>
</feature>
<dbReference type="InterPro" id="IPR040243">
    <property type="entry name" value="Steroid_recept_RNA_1"/>
</dbReference>
<sequence>MIGASAGWNDPPKLSGTVSNSETHINRRNRGKVFHSIDGNGPALQSSSATGYHAAPVSLVPQPNSLSSDLSFEVPNTPQPPSAVGSSYAQIYAPHVSQPPAAAFPSSPCLPPAGPLHYDDGSSFTIMQLATQISRVFRNPSLDIPGRDVILSSLTSLQTELASGRISASVQVFLRNLFSFIQQNDYEHANETINALSSNHRMEVQDWLYALQQLMFACQTLASWGQ</sequence>
<dbReference type="GO" id="GO:0005634">
    <property type="term" value="C:nucleus"/>
    <property type="evidence" value="ECO:0007669"/>
    <property type="project" value="TreeGrafter"/>
</dbReference>
<reference evidence="2" key="1">
    <citation type="submission" date="2016-01" db="EMBL/GenBank/DDBJ databases">
        <title>Reference transcriptome for the parasite Schistocephalus solidus: insights into the molecular evolution of parasitism.</title>
        <authorList>
            <person name="Hebert F.O."/>
            <person name="Grambauer S."/>
            <person name="Barber I."/>
            <person name="Landry C.R."/>
            <person name="Aubin-Horth N."/>
        </authorList>
    </citation>
    <scope>NUCLEOTIDE SEQUENCE</scope>
</reference>
<dbReference type="EMBL" id="GEEE01021735">
    <property type="protein sequence ID" value="JAP41490.1"/>
    <property type="molecule type" value="Transcribed_RNA"/>
</dbReference>
<name>A0A0X3NQQ5_SCHSO</name>
<dbReference type="GO" id="GO:0006357">
    <property type="term" value="P:regulation of transcription by RNA polymerase II"/>
    <property type="evidence" value="ECO:0007669"/>
    <property type="project" value="InterPro"/>
</dbReference>
<evidence type="ECO:0000256" key="1">
    <source>
        <dbReference type="SAM" id="MobiDB-lite"/>
    </source>
</evidence>
<keyword evidence="2" id="KW-0675">Receptor</keyword>
<dbReference type="PANTHER" id="PTHR18834">
    <property type="entry name" value="STEROID RECEPTOR RNA ACTIVATOR 1"/>
    <property type="match status" value="1"/>
</dbReference>
<organism evidence="2">
    <name type="scientific">Schistocephalus solidus</name>
    <name type="common">Tapeworm</name>
    <dbReference type="NCBI Taxonomy" id="70667"/>
    <lineage>
        <taxon>Eukaryota</taxon>
        <taxon>Metazoa</taxon>
        <taxon>Spiralia</taxon>
        <taxon>Lophotrochozoa</taxon>
        <taxon>Platyhelminthes</taxon>
        <taxon>Cestoda</taxon>
        <taxon>Eucestoda</taxon>
        <taxon>Diphyllobothriidea</taxon>
        <taxon>Diphyllobothriidae</taxon>
        <taxon>Schistocephalus</taxon>
    </lineage>
</organism>
<gene>
    <name evidence="2" type="ORF">TR23677</name>
</gene>
<dbReference type="GO" id="GO:0003713">
    <property type="term" value="F:transcription coactivator activity"/>
    <property type="evidence" value="ECO:0007669"/>
    <property type="project" value="InterPro"/>
</dbReference>
<protein>
    <submittedName>
        <fullName evidence="2">Steroid receptor RNA activator (SRA1)</fullName>
    </submittedName>
</protein>
<dbReference type="AlphaFoldDB" id="A0A0X3NQQ5"/>
<accession>A0A0X3NQQ5</accession>
<evidence type="ECO:0000313" key="2">
    <source>
        <dbReference type="EMBL" id="JAP41490.1"/>
    </source>
</evidence>